<dbReference type="InterPro" id="IPR009000">
    <property type="entry name" value="Transl_B-barrel_sf"/>
</dbReference>
<comment type="function">
    <text evidence="8">Required for ribosome biogenesis. Part of a complex which catalyzes pseudouridylation of rRNA. This involves the isomerization of uridine such that the ribose is subsequently attached to C5, instead of the normal N1. Pseudouridine ("psi") residues may serve to stabilize the conformation of rRNAs.</text>
</comment>
<dbReference type="GO" id="GO:0031429">
    <property type="term" value="C:box H/ACA snoRNP complex"/>
    <property type="evidence" value="ECO:0007669"/>
    <property type="project" value="TreeGrafter"/>
</dbReference>
<proteinExistence type="inferred from homology"/>
<dbReference type="InterPro" id="IPR038664">
    <property type="entry name" value="Gar1/Naf1_Cbf5-bd_sf"/>
</dbReference>
<evidence type="ECO:0000256" key="6">
    <source>
        <dbReference type="ARBA" id="ARBA00023274"/>
    </source>
</evidence>
<dbReference type="RefSeq" id="XP_001731424.1">
    <property type="nucleotide sequence ID" value="XM_001731372.1"/>
</dbReference>
<dbReference type="EMBL" id="AAYY01000004">
    <property type="protein sequence ID" value="EDP44210.1"/>
    <property type="molecule type" value="Genomic_DNA"/>
</dbReference>
<dbReference type="AlphaFoldDB" id="A8PY77"/>
<dbReference type="SUPFAM" id="SSF50447">
    <property type="entry name" value="Translation proteins"/>
    <property type="match status" value="1"/>
</dbReference>
<gene>
    <name evidence="10" type="ORF">MGL_1607</name>
</gene>
<evidence type="ECO:0000313" key="10">
    <source>
        <dbReference type="EMBL" id="EDP44210.1"/>
    </source>
</evidence>
<keyword evidence="6 8" id="KW-0687">Ribonucleoprotein</keyword>
<comment type="subunit">
    <text evidence="8">Component of the small nucleolar ribonucleoprotein particles containing H/ACA-type snoRNAs (H/ACA snoRNPs).</text>
</comment>
<keyword evidence="5 8" id="KW-0539">Nucleus</keyword>
<evidence type="ECO:0000256" key="3">
    <source>
        <dbReference type="ARBA" id="ARBA00022552"/>
    </source>
</evidence>
<feature type="region of interest" description="Disordered" evidence="9">
    <location>
        <begin position="129"/>
        <end position="198"/>
    </location>
</feature>
<dbReference type="KEGG" id="mgl:MGL_1607"/>
<evidence type="ECO:0000256" key="4">
    <source>
        <dbReference type="ARBA" id="ARBA00022884"/>
    </source>
</evidence>
<dbReference type="GeneID" id="5855731"/>
<keyword evidence="3 8" id="KW-0698">rRNA processing</keyword>
<dbReference type="Pfam" id="PF04410">
    <property type="entry name" value="Gar1"/>
    <property type="match status" value="1"/>
</dbReference>
<accession>A8PY77</accession>
<feature type="region of interest" description="Disordered" evidence="9">
    <location>
        <begin position="1"/>
        <end position="26"/>
    </location>
</feature>
<dbReference type="GO" id="GO:0034513">
    <property type="term" value="F:box H/ACA snoRNA binding"/>
    <property type="evidence" value="ECO:0007669"/>
    <property type="project" value="TreeGrafter"/>
</dbReference>
<dbReference type="Gene3D" id="2.40.10.230">
    <property type="entry name" value="Probable tRNA pseudouridine synthase domain"/>
    <property type="match status" value="1"/>
</dbReference>
<dbReference type="InterPro" id="IPR007504">
    <property type="entry name" value="H/ACA_rnp_Gar1/Naf1"/>
</dbReference>
<evidence type="ECO:0000313" key="11">
    <source>
        <dbReference type="Proteomes" id="UP000008837"/>
    </source>
</evidence>
<keyword evidence="2 8" id="KW-0690">Ribosome biogenesis</keyword>
<evidence type="ECO:0000256" key="2">
    <source>
        <dbReference type="ARBA" id="ARBA00022517"/>
    </source>
</evidence>
<evidence type="ECO:0000256" key="7">
    <source>
        <dbReference type="ARBA" id="ARBA00038293"/>
    </source>
</evidence>
<keyword evidence="4 8" id="KW-0694">RNA-binding</keyword>
<evidence type="ECO:0000256" key="8">
    <source>
        <dbReference type="RuleBase" id="RU364004"/>
    </source>
</evidence>
<reference evidence="10 11" key="1">
    <citation type="journal article" date="2007" name="Proc. Natl. Acad. Sci. U.S.A.">
        <title>Dandruff-associated Malassezia genomes reveal convergent and divergent virulence traits shared with plant and human fungal pathogens.</title>
        <authorList>
            <person name="Xu J."/>
            <person name="Saunders C.W."/>
            <person name="Hu P."/>
            <person name="Grant R.A."/>
            <person name="Boekhout T."/>
            <person name="Kuramae E.E."/>
            <person name="Kronstad J.W."/>
            <person name="Deangelis Y.M."/>
            <person name="Reeder N.L."/>
            <person name="Johnstone K.R."/>
            <person name="Leland M."/>
            <person name="Fieno A.M."/>
            <person name="Begley W.M."/>
            <person name="Sun Y."/>
            <person name="Lacey M.P."/>
            <person name="Chaudhary T."/>
            <person name="Keough T."/>
            <person name="Chu L."/>
            <person name="Sears R."/>
            <person name="Yuan B."/>
            <person name="Dawson T.L.Jr."/>
        </authorList>
    </citation>
    <scope>NUCLEOTIDE SEQUENCE [LARGE SCALE GENOMIC DNA]</scope>
    <source>
        <strain evidence="11">ATCC MYA-4612 / CBS 7966</strain>
    </source>
</reference>
<dbReference type="OMA" id="YFTHPCE"/>
<dbReference type="Proteomes" id="UP000008837">
    <property type="component" value="Unassembled WGS sequence"/>
</dbReference>
<evidence type="ECO:0000256" key="9">
    <source>
        <dbReference type="SAM" id="MobiDB-lite"/>
    </source>
</evidence>
<feature type="compositionally biased region" description="Gly residues" evidence="9">
    <location>
        <begin position="1"/>
        <end position="24"/>
    </location>
</feature>
<dbReference type="FunCoup" id="A8PY77">
    <property type="interactions" value="310"/>
</dbReference>
<dbReference type="PANTHER" id="PTHR23237">
    <property type="entry name" value="NUCLEOLAR PROTEIN FAMILY A MEMBER 1 SNORNP PROTEIN GAR1"/>
    <property type="match status" value="1"/>
</dbReference>
<protein>
    <recommendedName>
        <fullName evidence="8">H/ACA ribonucleoprotein complex subunit</fullName>
    </recommendedName>
</protein>
<dbReference type="VEuPathDB" id="FungiDB:MGL_1607"/>
<dbReference type="OrthoDB" id="2187159at2759"/>
<dbReference type="PANTHER" id="PTHR23237:SF6">
    <property type="entry name" value="H_ACA RIBONUCLEOPROTEIN COMPLEX SUBUNIT 1"/>
    <property type="match status" value="1"/>
</dbReference>
<organism evidence="10 11">
    <name type="scientific">Malassezia globosa (strain ATCC MYA-4612 / CBS 7966)</name>
    <name type="common">Dandruff-associated fungus</name>
    <dbReference type="NCBI Taxonomy" id="425265"/>
    <lineage>
        <taxon>Eukaryota</taxon>
        <taxon>Fungi</taxon>
        <taxon>Dikarya</taxon>
        <taxon>Basidiomycota</taxon>
        <taxon>Ustilaginomycotina</taxon>
        <taxon>Malasseziomycetes</taxon>
        <taxon>Malasseziales</taxon>
        <taxon>Malasseziaceae</taxon>
        <taxon>Malassezia</taxon>
    </lineage>
</organism>
<evidence type="ECO:0000256" key="5">
    <source>
        <dbReference type="ARBA" id="ARBA00023242"/>
    </source>
</evidence>
<feature type="compositionally biased region" description="Gly residues" evidence="9">
    <location>
        <begin position="135"/>
        <end position="198"/>
    </location>
</feature>
<dbReference type="GO" id="GO:0000454">
    <property type="term" value="P:snoRNA guided rRNA pseudouridine synthesis"/>
    <property type="evidence" value="ECO:0007669"/>
    <property type="project" value="TreeGrafter"/>
</dbReference>
<comment type="subcellular location">
    <subcellularLocation>
        <location evidence="1 8">Nucleus</location>
        <location evidence="1 8">Nucleolus</location>
    </subcellularLocation>
</comment>
<comment type="similarity">
    <text evidence="7 8">Belongs to the GAR1 family.</text>
</comment>
<dbReference type="FunFam" id="2.40.10.230:FF:000001">
    <property type="entry name" value="H/ACA ribonucleoprotein complex subunit"/>
    <property type="match status" value="1"/>
</dbReference>
<comment type="caution">
    <text evidence="10">The sequence shown here is derived from an EMBL/GenBank/DDBJ whole genome shotgun (WGS) entry which is preliminary data.</text>
</comment>
<dbReference type="InParanoid" id="A8PY77"/>
<sequence>MYRGGRGGGRGGGFSGRGGRGGMMNTGPPASVVPFGKFVHAVEGEMFCSSTDEKHVPYFNAPIFLENKSQIGKVDEILGPINEVYFTVKTEPGVVATSFKADDIVYISDDRKLPIERFLPKPKVVVKGAKKRGGARGGGAAGGGRGGGRGGRGGGGFGGRGGGRGGFGGGRGGRGGGGFGGARGRGAPRGRGSFRGGR</sequence>
<keyword evidence="11" id="KW-1185">Reference proteome</keyword>
<dbReference type="STRING" id="425265.A8PY77"/>
<name>A8PY77_MALGO</name>
<evidence type="ECO:0000256" key="1">
    <source>
        <dbReference type="ARBA" id="ARBA00004604"/>
    </source>
</evidence>